<proteinExistence type="predicted"/>
<reference evidence="2" key="1">
    <citation type="journal article" date="2014" name="Int. J. Syst. Evol. Microbiol.">
        <title>Complete genome sequence of Corynebacterium casei LMG S-19264T (=DSM 44701T), isolated from a smear-ripened cheese.</title>
        <authorList>
            <consortium name="US DOE Joint Genome Institute (JGI-PGF)"/>
            <person name="Walter F."/>
            <person name="Albersmeier A."/>
            <person name="Kalinowski J."/>
            <person name="Ruckert C."/>
        </authorList>
    </citation>
    <scope>NUCLEOTIDE SEQUENCE</scope>
    <source>
        <strain evidence="2">CCM 8711</strain>
    </source>
</reference>
<dbReference type="RefSeq" id="WP_188418526.1">
    <property type="nucleotide sequence ID" value="NZ_BMDO01000013.1"/>
</dbReference>
<dbReference type="EMBL" id="BMDO01000013">
    <property type="protein sequence ID" value="GGI52408.1"/>
    <property type="molecule type" value="Genomic_DNA"/>
</dbReference>
<protein>
    <submittedName>
        <fullName evidence="2">Uncharacterized protein</fullName>
    </submittedName>
</protein>
<feature type="chain" id="PRO_5038124835" evidence="1">
    <location>
        <begin position="21"/>
        <end position="470"/>
    </location>
</feature>
<keyword evidence="3" id="KW-1185">Reference proteome</keyword>
<feature type="signal peptide" evidence="1">
    <location>
        <begin position="1"/>
        <end position="20"/>
    </location>
</feature>
<name>A0A917JBP9_9SPHI</name>
<accession>A0A917JBP9</accession>
<gene>
    <name evidence="2" type="ORF">GCM10011425_36200</name>
</gene>
<sequence length="470" mass="51563">MKIKPILLWMLVIAWMNSSAQTDITITLTSTTDADVVLKKGGVTINDLKDADFTDGNGKIHIINKTTHNLFTISFFTDKAKPAVFKIPSSSIPPQAAGVDGTKDWSIGTDGKLSPAITSGIIVKGMGIAIRSADLPSDKFKIDPNIPAVSTTTTTTTTTKKGVDNKLYKYVEKQIDKNGYTYIASQNLIIDEQGAIHIYLDENGSPIYSYYPVTAKENIDKFQFHIISLTEAKYVVESDGEFSPVAIADEINTNVASAQSDKDGQPIKYHEFTSPIFGPYTRTFPFTITKFNSGSPTIINDKTIKLLKTSRVSVGTAVVSTWLKNPENIATFRNPNGDTTLISDNKNVRGYLSLFLTFHFIPRNLNIAPRRPLERLGITVGTNLNDKSFSNFFLGVNVEVTNGLFFNAGGHFGQVNYAVGHDRFDYGNEKFSGPLVTRKKWQLGGPYIAVNIDAALFAKVFSNLLGTGTH</sequence>
<dbReference type="Proteomes" id="UP000662074">
    <property type="component" value="Unassembled WGS sequence"/>
</dbReference>
<dbReference type="AlphaFoldDB" id="A0A917JBP9"/>
<evidence type="ECO:0000256" key="1">
    <source>
        <dbReference type="SAM" id="SignalP"/>
    </source>
</evidence>
<organism evidence="2 3">
    <name type="scientific">Mucilaginibacter galii</name>
    <dbReference type="NCBI Taxonomy" id="2005073"/>
    <lineage>
        <taxon>Bacteria</taxon>
        <taxon>Pseudomonadati</taxon>
        <taxon>Bacteroidota</taxon>
        <taxon>Sphingobacteriia</taxon>
        <taxon>Sphingobacteriales</taxon>
        <taxon>Sphingobacteriaceae</taxon>
        <taxon>Mucilaginibacter</taxon>
    </lineage>
</organism>
<comment type="caution">
    <text evidence="2">The sequence shown here is derived from an EMBL/GenBank/DDBJ whole genome shotgun (WGS) entry which is preliminary data.</text>
</comment>
<keyword evidence="1" id="KW-0732">Signal</keyword>
<evidence type="ECO:0000313" key="2">
    <source>
        <dbReference type="EMBL" id="GGI52408.1"/>
    </source>
</evidence>
<reference evidence="2" key="2">
    <citation type="submission" date="2020-09" db="EMBL/GenBank/DDBJ databases">
        <authorList>
            <person name="Sun Q."/>
            <person name="Sedlacek I."/>
        </authorList>
    </citation>
    <scope>NUCLEOTIDE SEQUENCE</scope>
    <source>
        <strain evidence="2">CCM 8711</strain>
    </source>
</reference>
<evidence type="ECO:0000313" key="3">
    <source>
        <dbReference type="Proteomes" id="UP000662074"/>
    </source>
</evidence>